<evidence type="ECO:0000313" key="3">
    <source>
        <dbReference type="Proteomes" id="UP000269721"/>
    </source>
</evidence>
<protein>
    <submittedName>
        <fullName evidence="2">Uncharacterized protein</fullName>
    </submittedName>
</protein>
<gene>
    <name evidence="2" type="ORF">BDK51DRAFT_47994</name>
</gene>
<evidence type="ECO:0000313" key="2">
    <source>
        <dbReference type="EMBL" id="RKO86137.1"/>
    </source>
</evidence>
<accession>A0A4V1IQD1</accession>
<feature type="chain" id="PRO_5020481029" evidence="1">
    <location>
        <begin position="33"/>
        <end position="192"/>
    </location>
</feature>
<sequence>MSGPGKKGRPAKFVFKHAVLSCLLNTTATTWSTESPTRCSVSPPQLCRESSLLTSSPWGKLFRKPPTRRSAGHRFMLMPRWLHSTLVTRTPCYLVDGTLVWGKQAALGLGTIAKPAENFSIAWKILRKTSQAMIFTAFKKGDLERTLKACQRALQARSNSITALRQAEALGMGSAALVFRQLDQKLPYHPHI</sequence>
<keyword evidence="3" id="KW-1185">Reference proteome</keyword>
<organism evidence="2 3">
    <name type="scientific">Blyttiomyces helicus</name>
    <dbReference type="NCBI Taxonomy" id="388810"/>
    <lineage>
        <taxon>Eukaryota</taxon>
        <taxon>Fungi</taxon>
        <taxon>Fungi incertae sedis</taxon>
        <taxon>Chytridiomycota</taxon>
        <taxon>Chytridiomycota incertae sedis</taxon>
        <taxon>Chytridiomycetes</taxon>
        <taxon>Chytridiomycetes incertae sedis</taxon>
        <taxon>Blyttiomyces</taxon>
    </lineage>
</organism>
<reference evidence="3" key="1">
    <citation type="journal article" date="2018" name="Nat. Microbiol.">
        <title>Leveraging single-cell genomics to expand the fungal tree of life.</title>
        <authorList>
            <person name="Ahrendt S.R."/>
            <person name="Quandt C.A."/>
            <person name="Ciobanu D."/>
            <person name="Clum A."/>
            <person name="Salamov A."/>
            <person name="Andreopoulos B."/>
            <person name="Cheng J.F."/>
            <person name="Woyke T."/>
            <person name="Pelin A."/>
            <person name="Henrissat B."/>
            <person name="Reynolds N.K."/>
            <person name="Benny G.L."/>
            <person name="Smith M.E."/>
            <person name="James T.Y."/>
            <person name="Grigoriev I.V."/>
        </authorList>
    </citation>
    <scope>NUCLEOTIDE SEQUENCE [LARGE SCALE GENOMIC DNA]</scope>
</reference>
<keyword evidence="1" id="KW-0732">Signal</keyword>
<name>A0A4V1IQD1_9FUNG</name>
<dbReference type="AlphaFoldDB" id="A0A4V1IQD1"/>
<dbReference type="EMBL" id="KZ998443">
    <property type="protein sequence ID" value="RKO86137.1"/>
    <property type="molecule type" value="Genomic_DNA"/>
</dbReference>
<feature type="signal peptide" evidence="1">
    <location>
        <begin position="1"/>
        <end position="32"/>
    </location>
</feature>
<evidence type="ECO:0000256" key="1">
    <source>
        <dbReference type="SAM" id="SignalP"/>
    </source>
</evidence>
<dbReference type="Proteomes" id="UP000269721">
    <property type="component" value="Unassembled WGS sequence"/>
</dbReference>
<proteinExistence type="predicted"/>